<dbReference type="AlphaFoldDB" id="A0A7R8ZMA4"/>
<dbReference type="Pfam" id="PF15306">
    <property type="entry name" value="LIN37"/>
    <property type="match status" value="1"/>
</dbReference>
<organism evidence="1">
    <name type="scientific">Cyprideis torosa</name>
    <dbReference type="NCBI Taxonomy" id="163714"/>
    <lineage>
        <taxon>Eukaryota</taxon>
        <taxon>Metazoa</taxon>
        <taxon>Ecdysozoa</taxon>
        <taxon>Arthropoda</taxon>
        <taxon>Crustacea</taxon>
        <taxon>Oligostraca</taxon>
        <taxon>Ostracoda</taxon>
        <taxon>Podocopa</taxon>
        <taxon>Podocopida</taxon>
        <taxon>Cytherocopina</taxon>
        <taxon>Cytheroidea</taxon>
        <taxon>Cytherideidae</taxon>
        <taxon>Cyprideis</taxon>
    </lineage>
</organism>
<reference evidence="1" key="1">
    <citation type="submission" date="2020-11" db="EMBL/GenBank/DDBJ databases">
        <authorList>
            <person name="Tran Van P."/>
        </authorList>
    </citation>
    <scope>NUCLEOTIDE SEQUENCE</scope>
</reference>
<sequence length="122" mass="14102">MIHDRARLNINMADTDLHMDDDDSFIPSTLSEDLPHMNGFKRTKPHTHRETIPPAPLPESDPDPWYTYRLYGRRVNLLHFEPDASLYSLARAWLRNEPEQSLEPRGWPGQPIHDSSVESSDA</sequence>
<proteinExistence type="predicted"/>
<dbReference type="EMBL" id="OB662328">
    <property type="protein sequence ID" value="CAD7229861.1"/>
    <property type="molecule type" value="Genomic_DNA"/>
</dbReference>
<protein>
    <submittedName>
        <fullName evidence="1">Uncharacterized protein</fullName>
    </submittedName>
</protein>
<gene>
    <name evidence="1" type="ORF">CTOB1V02_LOCUS7726</name>
</gene>
<evidence type="ECO:0000313" key="1">
    <source>
        <dbReference type="EMBL" id="CAD7229861.1"/>
    </source>
</evidence>
<dbReference type="InterPro" id="IPR028226">
    <property type="entry name" value="LIN37"/>
</dbReference>
<dbReference type="GO" id="GO:0017053">
    <property type="term" value="C:transcription repressor complex"/>
    <property type="evidence" value="ECO:0007669"/>
    <property type="project" value="InterPro"/>
</dbReference>
<name>A0A7R8ZMA4_9CRUS</name>
<accession>A0A7R8ZMA4</accession>